<proteinExistence type="inferred from homology"/>
<protein>
    <recommendedName>
        <fullName evidence="2">Vacuolar protein-sorting-associated protein 25</fullName>
    </recommendedName>
    <alternativeName>
        <fullName evidence="5">ESCRT-II complex subunit VPS25</fullName>
    </alternativeName>
</protein>
<evidence type="ECO:0000256" key="4">
    <source>
        <dbReference type="ARBA" id="ARBA00022927"/>
    </source>
</evidence>
<dbReference type="GO" id="GO:0043328">
    <property type="term" value="P:protein transport to vacuole involved in ubiquitin-dependent protein catabolic process via the multivesicular body sorting pathway"/>
    <property type="evidence" value="ECO:0007669"/>
    <property type="project" value="TreeGrafter"/>
</dbReference>
<dbReference type="Proteomes" id="UP001209878">
    <property type="component" value="Unassembled WGS sequence"/>
</dbReference>
<gene>
    <name evidence="6" type="ORF">NP493_1285g00052</name>
</gene>
<evidence type="ECO:0000256" key="1">
    <source>
        <dbReference type="ARBA" id="ARBA00009674"/>
    </source>
</evidence>
<dbReference type="AlphaFoldDB" id="A0AAD9K9J6"/>
<accession>A0AAD9K9J6</accession>
<organism evidence="6 7">
    <name type="scientific">Ridgeia piscesae</name>
    <name type="common">Tubeworm</name>
    <dbReference type="NCBI Taxonomy" id="27915"/>
    <lineage>
        <taxon>Eukaryota</taxon>
        <taxon>Metazoa</taxon>
        <taxon>Spiralia</taxon>
        <taxon>Lophotrochozoa</taxon>
        <taxon>Annelida</taxon>
        <taxon>Polychaeta</taxon>
        <taxon>Sedentaria</taxon>
        <taxon>Canalipalpata</taxon>
        <taxon>Sabellida</taxon>
        <taxon>Siboglinidae</taxon>
        <taxon>Ridgeia</taxon>
    </lineage>
</organism>
<dbReference type="SUPFAM" id="SSF46785">
    <property type="entry name" value="Winged helix' DNA-binding domain"/>
    <property type="match status" value="2"/>
</dbReference>
<dbReference type="InterPro" id="IPR036390">
    <property type="entry name" value="WH_DNA-bd_sf"/>
</dbReference>
<keyword evidence="7" id="KW-1185">Reference proteome</keyword>
<dbReference type="Gene3D" id="1.10.10.10">
    <property type="entry name" value="Winged helix-like DNA-binding domain superfamily/Winged helix DNA-binding domain"/>
    <property type="match status" value="1"/>
</dbReference>
<keyword evidence="3" id="KW-0813">Transport</keyword>
<dbReference type="Pfam" id="PF05871">
    <property type="entry name" value="ESCRT-II"/>
    <property type="match status" value="1"/>
</dbReference>
<dbReference type="FunFam" id="1.10.10.10:FF:000141">
    <property type="entry name" value="vacuolar protein-sorting-associated protein 25"/>
    <property type="match status" value="1"/>
</dbReference>
<evidence type="ECO:0000313" key="7">
    <source>
        <dbReference type="Proteomes" id="UP001209878"/>
    </source>
</evidence>
<dbReference type="GO" id="GO:0042803">
    <property type="term" value="F:protein homodimerization activity"/>
    <property type="evidence" value="ECO:0007669"/>
    <property type="project" value="TreeGrafter"/>
</dbReference>
<dbReference type="InterPro" id="IPR036388">
    <property type="entry name" value="WH-like_DNA-bd_sf"/>
</dbReference>
<evidence type="ECO:0000256" key="5">
    <source>
        <dbReference type="ARBA" id="ARBA00030094"/>
    </source>
</evidence>
<dbReference type="PANTHER" id="PTHR13149">
    <property type="entry name" value="VACUOLAR PROTEIN SORTING-ASSOCIATED PROTEIN VPS25"/>
    <property type="match status" value="1"/>
</dbReference>
<sequence>MTILLDLSIKKILLKSLQPNVDTRKKQLDAWCSLVLAYFKHNKAYTLDVSESQSTPLFHNDKINRKLSLDFINNILEELRTRGNIEWTDKTRKQCLLMWRTPDEWGKLVYRWAHSNGLVNTVCTLYELSHGDQTKAEEFHGLDDWLLKRALQTLEKQRKAELISFDGNEGVKFF</sequence>
<evidence type="ECO:0000313" key="6">
    <source>
        <dbReference type="EMBL" id="KAK2167232.1"/>
    </source>
</evidence>
<dbReference type="EMBL" id="JAODUO010001285">
    <property type="protein sequence ID" value="KAK2167232.1"/>
    <property type="molecule type" value="Genomic_DNA"/>
</dbReference>
<dbReference type="GO" id="GO:0016236">
    <property type="term" value="P:macroautophagy"/>
    <property type="evidence" value="ECO:0007669"/>
    <property type="project" value="UniProtKB-ARBA"/>
</dbReference>
<reference evidence="6" key="1">
    <citation type="journal article" date="2023" name="Mol. Biol. Evol.">
        <title>Third-Generation Sequencing Reveals the Adaptive Role of the Epigenome in Three Deep-Sea Polychaetes.</title>
        <authorList>
            <person name="Perez M."/>
            <person name="Aroh O."/>
            <person name="Sun Y."/>
            <person name="Lan Y."/>
            <person name="Juniper S.K."/>
            <person name="Young C.R."/>
            <person name="Angers B."/>
            <person name="Qian P.Y."/>
        </authorList>
    </citation>
    <scope>NUCLEOTIDE SEQUENCE</scope>
    <source>
        <strain evidence="6">R07B-5</strain>
    </source>
</reference>
<dbReference type="GO" id="GO:0005198">
    <property type="term" value="F:structural molecule activity"/>
    <property type="evidence" value="ECO:0007669"/>
    <property type="project" value="TreeGrafter"/>
</dbReference>
<comment type="similarity">
    <text evidence="1">Belongs to the VPS25 family.</text>
</comment>
<dbReference type="InterPro" id="IPR014041">
    <property type="entry name" value="ESCRT-II_cplx_Vps25-sub_N"/>
</dbReference>
<evidence type="ECO:0000256" key="3">
    <source>
        <dbReference type="ARBA" id="ARBA00022448"/>
    </source>
</evidence>
<comment type="caution">
    <text evidence="6">The sequence shown here is derived from an EMBL/GenBank/DDBJ whole genome shotgun (WGS) entry which is preliminary data.</text>
</comment>
<keyword evidence="4" id="KW-0653">Protein transport</keyword>
<dbReference type="PANTHER" id="PTHR13149:SF0">
    <property type="entry name" value="VACUOLAR PROTEIN-SORTING-ASSOCIATED PROTEIN 25"/>
    <property type="match status" value="1"/>
</dbReference>
<dbReference type="InterPro" id="IPR008570">
    <property type="entry name" value="ESCRT-II_cplx_Vps25-sub"/>
</dbReference>
<dbReference type="Gene3D" id="1.10.10.570">
    <property type="entry name" value="Winged helix' DNA-binding domain. Chain C. Domain 1"/>
    <property type="match status" value="1"/>
</dbReference>
<dbReference type="GO" id="GO:0000814">
    <property type="term" value="C:ESCRT II complex"/>
    <property type="evidence" value="ECO:0007669"/>
    <property type="project" value="InterPro"/>
</dbReference>
<evidence type="ECO:0000256" key="2">
    <source>
        <dbReference type="ARBA" id="ARBA00017934"/>
    </source>
</evidence>
<name>A0AAD9K9J6_RIDPI</name>